<feature type="region of interest" description="Disordered" evidence="1">
    <location>
        <begin position="119"/>
        <end position="142"/>
    </location>
</feature>
<evidence type="ECO:0000256" key="1">
    <source>
        <dbReference type="SAM" id="MobiDB-lite"/>
    </source>
</evidence>
<keyword evidence="3" id="KW-1185">Reference proteome</keyword>
<feature type="compositionally biased region" description="Polar residues" evidence="1">
    <location>
        <begin position="132"/>
        <end position="142"/>
    </location>
</feature>
<reference evidence="2 3" key="1">
    <citation type="journal article" date="2014" name="Genome Biol. Evol.">
        <title>The genome of the myxosporean Thelohanellus kitauei shows adaptations to nutrient acquisition within its fish host.</title>
        <authorList>
            <person name="Yang Y."/>
            <person name="Xiong J."/>
            <person name="Zhou Z."/>
            <person name="Huo F."/>
            <person name="Miao W."/>
            <person name="Ran C."/>
            <person name="Liu Y."/>
            <person name="Zhang J."/>
            <person name="Feng J."/>
            <person name="Wang M."/>
            <person name="Wang M."/>
            <person name="Wang L."/>
            <person name="Yao B."/>
        </authorList>
    </citation>
    <scope>NUCLEOTIDE SEQUENCE [LARGE SCALE GENOMIC DNA]</scope>
    <source>
        <strain evidence="2">Wuqing</strain>
    </source>
</reference>
<protein>
    <submittedName>
        <fullName evidence="2">Uncharacterized protein</fullName>
    </submittedName>
</protein>
<dbReference type="AlphaFoldDB" id="A0A0C2MFD8"/>
<organism evidence="2 3">
    <name type="scientific">Thelohanellus kitauei</name>
    <name type="common">Myxosporean</name>
    <dbReference type="NCBI Taxonomy" id="669202"/>
    <lineage>
        <taxon>Eukaryota</taxon>
        <taxon>Metazoa</taxon>
        <taxon>Cnidaria</taxon>
        <taxon>Myxozoa</taxon>
        <taxon>Myxosporea</taxon>
        <taxon>Bivalvulida</taxon>
        <taxon>Platysporina</taxon>
        <taxon>Myxobolidae</taxon>
        <taxon>Thelohanellus</taxon>
    </lineage>
</organism>
<proteinExistence type="predicted"/>
<dbReference type="EMBL" id="JWZT01004773">
    <property type="protein sequence ID" value="KII63094.1"/>
    <property type="molecule type" value="Genomic_DNA"/>
</dbReference>
<gene>
    <name evidence="2" type="ORF">RF11_01841</name>
</gene>
<accession>A0A0C2MFD8</accession>
<dbReference type="Proteomes" id="UP000031668">
    <property type="component" value="Unassembled WGS sequence"/>
</dbReference>
<sequence>MEWRKELNEALEKLKNMSAPPKNFQQSDFEESQEINVLKTVNRYQQALTLGAVRYVSKSWVIQKTKDPYKKDSISLSKDVLEMDNQSESRYINIFNEFNIASYLEVNQTNLSSTNINADNTVEDPDKESHSGIDQNSFHDTSFTSPVSKTEVEMTDMIQNTAVDQRKKGLLRMKSLFVGSDDENSSGLQIQKSFVNENPIQLSNSETITPNSNSVQMHEKSSYDQIEKSHKQINPCNQKSITSKCKIPHNHFYFF</sequence>
<comment type="caution">
    <text evidence="2">The sequence shown here is derived from an EMBL/GenBank/DDBJ whole genome shotgun (WGS) entry which is preliminary data.</text>
</comment>
<name>A0A0C2MFD8_THEKT</name>
<evidence type="ECO:0000313" key="2">
    <source>
        <dbReference type="EMBL" id="KII63094.1"/>
    </source>
</evidence>
<evidence type="ECO:0000313" key="3">
    <source>
        <dbReference type="Proteomes" id="UP000031668"/>
    </source>
</evidence>